<name>A0A2I2FLQ5_ASPCN</name>
<dbReference type="GeneID" id="36523024"/>
<dbReference type="OrthoDB" id="4828117at2759"/>
<sequence>MVNWKAPESFDRLVGALIAAHPGLKLDYQAMAIYFGQGSTYDAIEGRFRRFRKVAEELKTEAAGRGITSLPRGRNSGPRTPRTPGGGVSKPSSSGRSTARAKNKGLAAVLDTPTKKGGHVQSRGQSVMNAILVGDSASEDENNIKTEGVDFLSSLTRDEKRDSEPAALHSIKFESSNTNGMMMGGFVSSVFGEVKQESQPAHTQVSTMDMDATTAPSTATTNNLVDMSTGSSTVASTPAALSATTPSSASFMGPGCGIGDSENFNDLDDAFTAQISTGLCFTGYDIDDLYGGVA</sequence>
<protein>
    <submittedName>
        <fullName evidence="2">Uncharacterized protein</fullName>
    </submittedName>
</protein>
<evidence type="ECO:0000256" key="1">
    <source>
        <dbReference type="SAM" id="MobiDB-lite"/>
    </source>
</evidence>
<dbReference type="RefSeq" id="XP_024675546.1">
    <property type="nucleotide sequence ID" value="XM_024815864.1"/>
</dbReference>
<reference evidence="2 3" key="1">
    <citation type="submission" date="2017-12" db="EMBL/GenBank/DDBJ databases">
        <authorList>
            <consortium name="DOE Joint Genome Institute"/>
            <person name="Haridas S."/>
            <person name="Kjaerbolling I."/>
            <person name="Vesth T.C."/>
            <person name="Frisvad J.C."/>
            <person name="Nybo J.L."/>
            <person name="Theobald S."/>
            <person name="Kuo A."/>
            <person name="Bowyer P."/>
            <person name="Matsuda Y."/>
            <person name="Mondo S."/>
            <person name="Lyhne E.K."/>
            <person name="Kogle M.E."/>
            <person name="Clum A."/>
            <person name="Lipzen A."/>
            <person name="Salamov A."/>
            <person name="Ngan C.Y."/>
            <person name="Daum C."/>
            <person name="Chiniquy J."/>
            <person name="Barry K."/>
            <person name="LaButti K."/>
            <person name="Simmons B.A."/>
            <person name="Magnuson J.K."/>
            <person name="Mortensen U.H."/>
            <person name="Larsen T.O."/>
            <person name="Grigoriev I.V."/>
            <person name="Baker S.E."/>
            <person name="Andersen M.R."/>
            <person name="Nordberg H.P."/>
            <person name="Cantor M.N."/>
            <person name="Hua S.X."/>
        </authorList>
    </citation>
    <scope>NUCLEOTIDE SEQUENCE [LARGE SCALE GENOMIC DNA]</scope>
    <source>
        <strain evidence="2 3">CBS 102.13</strain>
    </source>
</reference>
<feature type="region of interest" description="Disordered" evidence="1">
    <location>
        <begin position="62"/>
        <end position="103"/>
    </location>
</feature>
<feature type="compositionally biased region" description="Low complexity" evidence="1">
    <location>
        <begin position="71"/>
        <end position="97"/>
    </location>
</feature>
<accession>A0A2I2FLQ5</accession>
<gene>
    <name evidence="2" type="ORF">BDW47DRAFT_122576</name>
</gene>
<dbReference type="STRING" id="41067.A0A2I2FLQ5"/>
<proteinExistence type="predicted"/>
<dbReference type="Proteomes" id="UP000234585">
    <property type="component" value="Unassembled WGS sequence"/>
</dbReference>
<dbReference type="EMBL" id="KZ559120">
    <property type="protein sequence ID" value="PLB41534.1"/>
    <property type="molecule type" value="Genomic_DNA"/>
</dbReference>
<evidence type="ECO:0000313" key="3">
    <source>
        <dbReference type="Proteomes" id="UP000234585"/>
    </source>
</evidence>
<organism evidence="2 3">
    <name type="scientific">Aspergillus candidus</name>
    <dbReference type="NCBI Taxonomy" id="41067"/>
    <lineage>
        <taxon>Eukaryota</taxon>
        <taxon>Fungi</taxon>
        <taxon>Dikarya</taxon>
        <taxon>Ascomycota</taxon>
        <taxon>Pezizomycotina</taxon>
        <taxon>Eurotiomycetes</taxon>
        <taxon>Eurotiomycetidae</taxon>
        <taxon>Eurotiales</taxon>
        <taxon>Aspergillaceae</taxon>
        <taxon>Aspergillus</taxon>
        <taxon>Aspergillus subgen. Circumdati</taxon>
    </lineage>
</organism>
<dbReference type="AlphaFoldDB" id="A0A2I2FLQ5"/>
<evidence type="ECO:0000313" key="2">
    <source>
        <dbReference type="EMBL" id="PLB41534.1"/>
    </source>
</evidence>
<keyword evidence="3" id="KW-1185">Reference proteome</keyword>